<dbReference type="InterPro" id="IPR050237">
    <property type="entry name" value="ATP-dep_AMP-bd_enzyme"/>
</dbReference>
<protein>
    <submittedName>
        <fullName evidence="3">Class I adenylate-forming enzyme family protein</fullName>
    </submittedName>
</protein>
<dbReference type="Gene3D" id="3.30.300.30">
    <property type="match status" value="1"/>
</dbReference>
<reference evidence="4" key="1">
    <citation type="journal article" date="2019" name="Int. J. Syst. Evol. Microbiol.">
        <title>The Global Catalogue of Microorganisms (GCM) 10K type strain sequencing project: providing services to taxonomists for standard genome sequencing and annotation.</title>
        <authorList>
            <consortium name="The Broad Institute Genomics Platform"/>
            <consortium name="The Broad Institute Genome Sequencing Center for Infectious Disease"/>
            <person name="Wu L."/>
            <person name="Ma J."/>
        </authorList>
    </citation>
    <scope>NUCLEOTIDE SEQUENCE [LARGE SCALE GENOMIC DNA]</scope>
    <source>
        <strain evidence="4">KCTC 42984</strain>
    </source>
</reference>
<dbReference type="InterPro" id="IPR045851">
    <property type="entry name" value="AMP-bd_C_sf"/>
</dbReference>
<organism evidence="3 4">
    <name type="scientific">Novosphingobium bradum</name>
    <dbReference type="NCBI Taxonomy" id="1737444"/>
    <lineage>
        <taxon>Bacteria</taxon>
        <taxon>Pseudomonadati</taxon>
        <taxon>Pseudomonadota</taxon>
        <taxon>Alphaproteobacteria</taxon>
        <taxon>Sphingomonadales</taxon>
        <taxon>Sphingomonadaceae</taxon>
        <taxon>Novosphingobium</taxon>
    </lineage>
</organism>
<dbReference type="RefSeq" id="WP_379508119.1">
    <property type="nucleotide sequence ID" value="NZ_JBHRTQ010000001.1"/>
</dbReference>
<dbReference type="InterPro" id="IPR025110">
    <property type="entry name" value="AMP-bd_C"/>
</dbReference>
<evidence type="ECO:0000313" key="3">
    <source>
        <dbReference type="EMBL" id="MFC3172722.1"/>
    </source>
</evidence>
<keyword evidence="4" id="KW-1185">Reference proteome</keyword>
<dbReference type="SUPFAM" id="SSF56801">
    <property type="entry name" value="Acetyl-CoA synthetase-like"/>
    <property type="match status" value="1"/>
</dbReference>
<name>A0ABV7IR92_9SPHN</name>
<evidence type="ECO:0000259" key="2">
    <source>
        <dbReference type="Pfam" id="PF13193"/>
    </source>
</evidence>
<evidence type="ECO:0000313" key="4">
    <source>
        <dbReference type="Proteomes" id="UP001595604"/>
    </source>
</evidence>
<evidence type="ECO:0000259" key="1">
    <source>
        <dbReference type="Pfam" id="PF00501"/>
    </source>
</evidence>
<dbReference type="EMBL" id="JBHRTQ010000001">
    <property type="protein sequence ID" value="MFC3172722.1"/>
    <property type="molecule type" value="Genomic_DNA"/>
</dbReference>
<dbReference type="Gene3D" id="3.40.50.12780">
    <property type="entry name" value="N-terminal domain of ligase-like"/>
    <property type="match status" value="1"/>
</dbReference>
<comment type="caution">
    <text evidence="3">The sequence shown here is derived from an EMBL/GenBank/DDBJ whole genome shotgun (WGS) entry which is preliminary data.</text>
</comment>
<dbReference type="PROSITE" id="PS00455">
    <property type="entry name" value="AMP_BINDING"/>
    <property type="match status" value="1"/>
</dbReference>
<sequence>MARDVSQADWPAMSLAEAFARLTGPGSRFEIGEEEIRGRRTRVWRRIPRNLAELFEGSRRFGPREFLVYEDDRVTYEAFRRASIHLAERLIADGAGKGDRVALIMRNLPEWPVAFYGSVIMGAINVPLNGWWTGPELEFGLADSGARIAIVDEERLARILPHLDACPALERIYVARPSGPLPDDPRIASLDAVLGAPERWGDLPDAPLPAVAIAPDDDAAILYTSGTTGKPKGAIASHRNICCTVAAAALPGMVNLLRCGQPVPSDEAAAAMAMTGPQRVNLLAVPLFHATGLTGQLVLGLNAGARVVLMRRWDVDQAVALIEAEQVTATGGVPTIAWQLVERAERGGADLSSLTGLTFGGAPASPELVRRIAANFPRAVPGSGWGMTETCAAFAMAVGRDYSGHPESAGYCSPVCDLQIRDPEDGTTVLPVGATGEIWARGPQVVRGYWNRPEATAETFVDGWLRTGDIGRLDAEGYLAIVDRAKDMLIRGGENIYCLEVEHALHEHPDVLDAAVVGRPHPTLGEEPVAVVHLRPGGRVSAAELREAVGHRLAAFKVPVEIRFWPELLPRNANGKVLKAELRKLFVPAGGA</sequence>
<accession>A0ABV7IR92</accession>
<feature type="domain" description="AMP-binding enzyme C-terminal" evidence="2">
    <location>
        <begin position="500"/>
        <end position="576"/>
    </location>
</feature>
<dbReference type="PANTHER" id="PTHR43767">
    <property type="entry name" value="LONG-CHAIN-FATTY-ACID--COA LIGASE"/>
    <property type="match status" value="1"/>
</dbReference>
<dbReference type="Pfam" id="PF13193">
    <property type="entry name" value="AMP-binding_C"/>
    <property type="match status" value="1"/>
</dbReference>
<dbReference type="InterPro" id="IPR042099">
    <property type="entry name" value="ANL_N_sf"/>
</dbReference>
<dbReference type="InterPro" id="IPR020845">
    <property type="entry name" value="AMP-binding_CS"/>
</dbReference>
<feature type="domain" description="AMP-dependent synthetase/ligase" evidence="1">
    <location>
        <begin position="58"/>
        <end position="450"/>
    </location>
</feature>
<dbReference type="Proteomes" id="UP001595604">
    <property type="component" value="Unassembled WGS sequence"/>
</dbReference>
<dbReference type="PANTHER" id="PTHR43767:SF1">
    <property type="entry name" value="NONRIBOSOMAL PEPTIDE SYNTHASE PES1 (EUROFUNG)-RELATED"/>
    <property type="match status" value="1"/>
</dbReference>
<dbReference type="InterPro" id="IPR000873">
    <property type="entry name" value="AMP-dep_synth/lig_dom"/>
</dbReference>
<gene>
    <name evidence="3" type="ORF">ACFOD9_00505</name>
</gene>
<dbReference type="Pfam" id="PF00501">
    <property type="entry name" value="AMP-binding"/>
    <property type="match status" value="1"/>
</dbReference>
<proteinExistence type="predicted"/>